<accession>A0A2Z5TRZ9</accession>
<dbReference type="SMART" id="SM01342">
    <property type="entry name" value="TAN"/>
    <property type="match status" value="1"/>
</dbReference>
<feature type="domain" description="Telomere-length maintenance and DNA damage repair" evidence="1">
    <location>
        <begin position="1"/>
        <end position="163"/>
    </location>
</feature>
<evidence type="ECO:0000259" key="1">
    <source>
        <dbReference type="SMART" id="SM01342"/>
    </source>
</evidence>
<dbReference type="InterPro" id="IPR021668">
    <property type="entry name" value="TAN"/>
</dbReference>
<dbReference type="AlphaFoldDB" id="A0A2Z5TRZ9"/>
<gene>
    <name evidence="2" type="primary">RsATM</name>
</gene>
<dbReference type="Pfam" id="PF11640">
    <property type="entry name" value="TAN"/>
    <property type="match status" value="1"/>
</dbReference>
<reference evidence="2" key="2">
    <citation type="submission" date="2017-10" db="EMBL/GenBank/DDBJ databases">
        <title>High Expression of DNA Repair Genes in Long-Lived Termite King.</title>
        <authorList>
            <person name="Tasaki E."/>
            <person name="Mitaka Y."/>
            <person name="Nozaki T."/>
            <person name="Kobayashi K."/>
            <person name="Matsuura K."/>
            <person name="Iuchi Y."/>
        </authorList>
    </citation>
    <scope>NUCLEOTIDE SEQUENCE</scope>
</reference>
<proteinExistence type="evidence at transcript level"/>
<dbReference type="GO" id="GO:0004674">
    <property type="term" value="F:protein serine/threonine kinase activity"/>
    <property type="evidence" value="ECO:0007669"/>
    <property type="project" value="InterPro"/>
</dbReference>
<sequence length="213" mass="24679">MGTIERDLLVCCNGCDSNKVTERKKSMERLLQLLEDQRTMQLLDGTNDRNSLTWDSVFLVVHKSILKEAVRFNAEEQKAHSSSAQSNRDNMKLKCSHLIDTLVKKAVQGTPKLKCSVVVSCILEVLNDGYLRKCFGCTYLLILKEILRVRKYWGYIKFDHWNELLDLCFVLYEKPPTHLDKATMAEILYWIVKCGTPQSHLGLQLRKKYVCLY</sequence>
<keyword evidence="2" id="KW-0418">Kinase</keyword>
<dbReference type="EMBL" id="FX985840">
    <property type="protein sequence ID" value="BBA93727.1"/>
    <property type="molecule type" value="mRNA"/>
</dbReference>
<protein>
    <submittedName>
        <fullName evidence="2">Putative serine-protein kinase ATM</fullName>
    </submittedName>
</protein>
<organism evidence="2">
    <name type="scientific">Reticulitermes speratus</name>
    <dbReference type="NCBI Taxonomy" id="60591"/>
    <lineage>
        <taxon>Eukaryota</taxon>
        <taxon>Metazoa</taxon>
        <taxon>Ecdysozoa</taxon>
        <taxon>Arthropoda</taxon>
        <taxon>Hexapoda</taxon>
        <taxon>Insecta</taxon>
        <taxon>Pterygota</taxon>
        <taxon>Neoptera</taxon>
        <taxon>Polyneoptera</taxon>
        <taxon>Dictyoptera</taxon>
        <taxon>Blattodea</taxon>
        <taxon>Blattoidea</taxon>
        <taxon>Termitoidae</taxon>
        <taxon>Rhinotermitidae</taxon>
        <taxon>Reticulitermes</taxon>
        <taxon>Frontotermes</taxon>
    </lineage>
</organism>
<keyword evidence="2" id="KW-0808">Transferase</keyword>
<reference evidence="2" key="1">
    <citation type="journal article" date="2016" name="PLoS ONE">
        <title>Caste-Specific and Sex-Specific Expression of Chemoreceptor Genes in a Termite.</title>
        <authorList>
            <person name="Mitaka Y."/>
            <person name="Kobayashi K."/>
            <person name="Mikheyev A."/>
            <person name="Tin M.M.Y."/>
            <person name="Watanabe Y."/>
            <person name="Matsuura K."/>
        </authorList>
    </citation>
    <scope>NUCLEOTIDE SEQUENCE</scope>
</reference>
<name>A0A2Z5TRZ9_9NEOP</name>
<evidence type="ECO:0000313" key="2">
    <source>
        <dbReference type="EMBL" id="BBA93727.1"/>
    </source>
</evidence>